<organism evidence="3 4">
    <name type="scientific">Thelephora terrestris</name>
    <dbReference type="NCBI Taxonomy" id="56493"/>
    <lineage>
        <taxon>Eukaryota</taxon>
        <taxon>Fungi</taxon>
        <taxon>Dikarya</taxon>
        <taxon>Basidiomycota</taxon>
        <taxon>Agaricomycotina</taxon>
        <taxon>Agaricomycetes</taxon>
        <taxon>Thelephorales</taxon>
        <taxon>Thelephoraceae</taxon>
        <taxon>Thelephora</taxon>
    </lineage>
</organism>
<feature type="chain" id="PRO_5040278956" evidence="2">
    <location>
        <begin position="22"/>
        <end position="189"/>
    </location>
</feature>
<feature type="compositionally biased region" description="Low complexity" evidence="1">
    <location>
        <begin position="116"/>
        <end position="134"/>
    </location>
</feature>
<comment type="caution">
    <text evidence="3">The sequence shown here is derived from an EMBL/GenBank/DDBJ whole genome shotgun (WGS) entry which is preliminary data.</text>
</comment>
<dbReference type="PANTHER" id="PTHR37487:SF3">
    <property type="entry name" value="CLEAVAGE_POLYADENYLATION SPECIFICITY FACTOR A SUBUNIT N-TERMINAL DOMAIN-CONTAINING PROTEIN"/>
    <property type="match status" value="1"/>
</dbReference>
<evidence type="ECO:0000313" key="4">
    <source>
        <dbReference type="Proteomes" id="UP000736335"/>
    </source>
</evidence>
<evidence type="ECO:0000313" key="3">
    <source>
        <dbReference type="EMBL" id="KAF9787503.1"/>
    </source>
</evidence>
<reference evidence="3" key="2">
    <citation type="submission" date="2020-11" db="EMBL/GenBank/DDBJ databases">
        <authorList>
            <consortium name="DOE Joint Genome Institute"/>
            <person name="Kuo A."/>
            <person name="Miyauchi S."/>
            <person name="Kiss E."/>
            <person name="Drula E."/>
            <person name="Kohler A."/>
            <person name="Sanchez-Garcia M."/>
            <person name="Andreopoulos B."/>
            <person name="Barry K.W."/>
            <person name="Bonito G."/>
            <person name="Buee M."/>
            <person name="Carver A."/>
            <person name="Chen C."/>
            <person name="Cichocki N."/>
            <person name="Clum A."/>
            <person name="Culley D."/>
            <person name="Crous P.W."/>
            <person name="Fauchery L."/>
            <person name="Girlanda M."/>
            <person name="Hayes R."/>
            <person name="Keri Z."/>
            <person name="Labutti K."/>
            <person name="Lipzen A."/>
            <person name="Lombard V."/>
            <person name="Magnuson J."/>
            <person name="Maillard F."/>
            <person name="Morin E."/>
            <person name="Murat C."/>
            <person name="Nolan M."/>
            <person name="Ohm R."/>
            <person name="Pangilinan J."/>
            <person name="Pereira M."/>
            <person name="Perotto S."/>
            <person name="Peter M."/>
            <person name="Riley R."/>
            <person name="Sitrit Y."/>
            <person name="Stielow B."/>
            <person name="Szollosi G."/>
            <person name="Zifcakova L."/>
            <person name="Stursova M."/>
            <person name="Spatafora J.W."/>
            <person name="Tedersoo L."/>
            <person name="Vaario L.-M."/>
            <person name="Yamada A."/>
            <person name="Yan M."/>
            <person name="Wang P."/>
            <person name="Xu J."/>
            <person name="Bruns T."/>
            <person name="Baldrian P."/>
            <person name="Vilgalys R."/>
            <person name="Henrissat B."/>
            <person name="Grigoriev I.V."/>
            <person name="Hibbett D."/>
            <person name="Nagy L.G."/>
            <person name="Martin F.M."/>
        </authorList>
    </citation>
    <scope>NUCLEOTIDE SEQUENCE</scope>
    <source>
        <strain evidence="3">UH-Tt-Lm1</strain>
    </source>
</reference>
<evidence type="ECO:0000256" key="1">
    <source>
        <dbReference type="SAM" id="MobiDB-lite"/>
    </source>
</evidence>
<proteinExistence type="predicted"/>
<dbReference type="EMBL" id="WIUZ02000005">
    <property type="protein sequence ID" value="KAF9787503.1"/>
    <property type="molecule type" value="Genomic_DNA"/>
</dbReference>
<name>A0A9P6HIL8_9AGAM</name>
<dbReference type="AlphaFoldDB" id="A0A9P6HIL8"/>
<dbReference type="Proteomes" id="UP000736335">
    <property type="component" value="Unassembled WGS sequence"/>
</dbReference>
<dbReference type="OrthoDB" id="3259746at2759"/>
<feature type="region of interest" description="Disordered" evidence="1">
    <location>
        <begin position="102"/>
        <end position="153"/>
    </location>
</feature>
<dbReference type="PANTHER" id="PTHR37487">
    <property type="entry name" value="CHROMOSOME 1, WHOLE GENOME SHOTGUN SEQUENCE"/>
    <property type="match status" value="1"/>
</dbReference>
<feature type="compositionally biased region" description="Polar residues" evidence="1">
    <location>
        <begin position="102"/>
        <end position="115"/>
    </location>
</feature>
<keyword evidence="2" id="KW-0732">Signal</keyword>
<evidence type="ECO:0000256" key="2">
    <source>
        <dbReference type="SAM" id="SignalP"/>
    </source>
</evidence>
<sequence length="189" mass="19285">MYSTLFTTTLIFALAVLRVRADFTVYTPVLTQCQPATLTWDSTTGPYDILIVSSADPCGDALEDLGEIASGNSYQWPQVAISAGTQVTISIMDSTGGEGWSGSITVQSSSDSSCLTSANTPNTPTQNTPAANSPLPQNPTHSSSSSSSGPTPTVVGAANNGILGNGSSMVRISSVAVFFTALGALAALL</sequence>
<gene>
    <name evidence="3" type="ORF">BJ322DRAFT_728823</name>
</gene>
<accession>A0A9P6HIL8</accession>
<protein>
    <submittedName>
        <fullName evidence="3">Uncharacterized protein</fullName>
    </submittedName>
</protein>
<reference evidence="3" key="1">
    <citation type="journal article" date="2020" name="Nat. Commun.">
        <title>Large-scale genome sequencing of mycorrhizal fungi provides insights into the early evolution of symbiotic traits.</title>
        <authorList>
            <person name="Miyauchi S."/>
            <person name="Kiss E."/>
            <person name="Kuo A."/>
            <person name="Drula E."/>
            <person name="Kohler A."/>
            <person name="Sanchez-Garcia M."/>
            <person name="Morin E."/>
            <person name="Andreopoulos B."/>
            <person name="Barry K.W."/>
            <person name="Bonito G."/>
            <person name="Buee M."/>
            <person name="Carver A."/>
            <person name="Chen C."/>
            <person name="Cichocki N."/>
            <person name="Clum A."/>
            <person name="Culley D."/>
            <person name="Crous P.W."/>
            <person name="Fauchery L."/>
            <person name="Girlanda M."/>
            <person name="Hayes R.D."/>
            <person name="Keri Z."/>
            <person name="LaButti K."/>
            <person name="Lipzen A."/>
            <person name="Lombard V."/>
            <person name="Magnuson J."/>
            <person name="Maillard F."/>
            <person name="Murat C."/>
            <person name="Nolan M."/>
            <person name="Ohm R.A."/>
            <person name="Pangilinan J."/>
            <person name="Pereira M.F."/>
            <person name="Perotto S."/>
            <person name="Peter M."/>
            <person name="Pfister S."/>
            <person name="Riley R."/>
            <person name="Sitrit Y."/>
            <person name="Stielow J.B."/>
            <person name="Szollosi G."/>
            <person name="Zifcakova L."/>
            <person name="Stursova M."/>
            <person name="Spatafora J.W."/>
            <person name="Tedersoo L."/>
            <person name="Vaario L.M."/>
            <person name="Yamada A."/>
            <person name="Yan M."/>
            <person name="Wang P."/>
            <person name="Xu J."/>
            <person name="Bruns T."/>
            <person name="Baldrian P."/>
            <person name="Vilgalys R."/>
            <person name="Dunand C."/>
            <person name="Henrissat B."/>
            <person name="Grigoriev I.V."/>
            <person name="Hibbett D."/>
            <person name="Nagy L.G."/>
            <person name="Martin F.M."/>
        </authorList>
    </citation>
    <scope>NUCLEOTIDE SEQUENCE</scope>
    <source>
        <strain evidence="3">UH-Tt-Lm1</strain>
    </source>
</reference>
<feature type="signal peptide" evidence="2">
    <location>
        <begin position="1"/>
        <end position="21"/>
    </location>
</feature>
<keyword evidence="4" id="KW-1185">Reference proteome</keyword>